<evidence type="ECO:0000259" key="2">
    <source>
        <dbReference type="PROSITE" id="PS50878"/>
    </source>
</evidence>
<dbReference type="InterPro" id="IPR000477">
    <property type="entry name" value="RT_dom"/>
</dbReference>
<dbReference type="AlphaFoldDB" id="A0AAV4ESQ1"/>
<dbReference type="PANTHER" id="PTHR37984:SF5">
    <property type="entry name" value="PROTEIN NYNRIN-LIKE"/>
    <property type="match status" value="1"/>
</dbReference>
<gene>
    <name evidence="3" type="ORF">ElyMa_001894700</name>
</gene>
<comment type="caution">
    <text evidence="3">The sequence shown here is derived from an EMBL/GenBank/DDBJ whole genome shotgun (WGS) entry which is preliminary data.</text>
</comment>
<accession>A0AAV4ESQ1</accession>
<dbReference type="Gene3D" id="3.30.70.270">
    <property type="match status" value="2"/>
</dbReference>
<dbReference type="Pfam" id="PF17919">
    <property type="entry name" value="RT_RNaseH_2"/>
    <property type="match status" value="1"/>
</dbReference>
<evidence type="ECO:0000256" key="1">
    <source>
        <dbReference type="ARBA" id="ARBA00023268"/>
    </source>
</evidence>
<dbReference type="EMBL" id="BMAT01003848">
    <property type="protein sequence ID" value="GFR63425.1"/>
    <property type="molecule type" value="Genomic_DNA"/>
</dbReference>
<dbReference type="InterPro" id="IPR050951">
    <property type="entry name" value="Retrovirus_Pol_polyprotein"/>
</dbReference>
<sequence>MIVTENTDEEHYQNLQSVLRRLQEYGLKANLHKCRFFQPKVLFCGISITKDGLHKTEDKIQAVTEAPTRTNKTQLRSFLGLVNYYHKWLENVAHIAKQLYDQLQDNKHFSWSAHCQEAFDKIKSMVASDKLLMRYDPDLPLRLATDASPYGLGAQKREMKGLLHMRPVRSTKQN</sequence>
<organism evidence="3 4">
    <name type="scientific">Elysia marginata</name>
    <dbReference type="NCBI Taxonomy" id="1093978"/>
    <lineage>
        <taxon>Eukaryota</taxon>
        <taxon>Metazoa</taxon>
        <taxon>Spiralia</taxon>
        <taxon>Lophotrochozoa</taxon>
        <taxon>Mollusca</taxon>
        <taxon>Gastropoda</taxon>
        <taxon>Heterobranchia</taxon>
        <taxon>Euthyneura</taxon>
        <taxon>Panpulmonata</taxon>
        <taxon>Sacoglossa</taxon>
        <taxon>Placobranchoidea</taxon>
        <taxon>Plakobranchidae</taxon>
        <taxon>Elysia</taxon>
    </lineage>
</organism>
<dbReference type="InterPro" id="IPR041577">
    <property type="entry name" value="RT_RNaseH_2"/>
</dbReference>
<protein>
    <submittedName>
        <fullName evidence="3">Pol polyprotein</fullName>
    </submittedName>
</protein>
<feature type="domain" description="Reverse transcriptase" evidence="2">
    <location>
        <begin position="1"/>
        <end position="48"/>
    </location>
</feature>
<dbReference type="Proteomes" id="UP000762676">
    <property type="component" value="Unassembled WGS sequence"/>
</dbReference>
<dbReference type="InterPro" id="IPR043502">
    <property type="entry name" value="DNA/RNA_pol_sf"/>
</dbReference>
<dbReference type="PANTHER" id="PTHR37984">
    <property type="entry name" value="PROTEIN CBG26694"/>
    <property type="match status" value="1"/>
</dbReference>
<proteinExistence type="predicted"/>
<dbReference type="InterPro" id="IPR043128">
    <property type="entry name" value="Rev_trsase/Diguanyl_cyclase"/>
</dbReference>
<keyword evidence="1" id="KW-0511">Multifunctional enzyme</keyword>
<evidence type="ECO:0000313" key="3">
    <source>
        <dbReference type="EMBL" id="GFR63425.1"/>
    </source>
</evidence>
<evidence type="ECO:0000313" key="4">
    <source>
        <dbReference type="Proteomes" id="UP000762676"/>
    </source>
</evidence>
<dbReference type="SUPFAM" id="SSF56672">
    <property type="entry name" value="DNA/RNA polymerases"/>
    <property type="match status" value="1"/>
</dbReference>
<keyword evidence="4" id="KW-1185">Reference proteome</keyword>
<dbReference type="FunFam" id="3.30.70.270:FF:000020">
    <property type="entry name" value="Transposon Tf2-6 polyprotein-like Protein"/>
    <property type="match status" value="1"/>
</dbReference>
<name>A0AAV4ESQ1_9GAST</name>
<reference evidence="3 4" key="1">
    <citation type="journal article" date="2021" name="Elife">
        <title>Chloroplast acquisition without the gene transfer in kleptoplastic sea slugs, Plakobranchus ocellatus.</title>
        <authorList>
            <person name="Maeda T."/>
            <person name="Takahashi S."/>
            <person name="Yoshida T."/>
            <person name="Shimamura S."/>
            <person name="Takaki Y."/>
            <person name="Nagai Y."/>
            <person name="Toyoda A."/>
            <person name="Suzuki Y."/>
            <person name="Arimoto A."/>
            <person name="Ishii H."/>
            <person name="Satoh N."/>
            <person name="Nishiyama T."/>
            <person name="Hasebe M."/>
            <person name="Maruyama T."/>
            <person name="Minagawa J."/>
            <person name="Obokata J."/>
            <person name="Shigenobu S."/>
        </authorList>
    </citation>
    <scope>NUCLEOTIDE SEQUENCE [LARGE SCALE GENOMIC DNA]</scope>
</reference>
<dbReference type="GO" id="GO:0003824">
    <property type="term" value="F:catalytic activity"/>
    <property type="evidence" value="ECO:0007669"/>
    <property type="project" value="UniProtKB-KW"/>
</dbReference>
<dbReference type="PROSITE" id="PS50878">
    <property type="entry name" value="RT_POL"/>
    <property type="match status" value="1"/>
</dbReference>